<comment type="caution">
    <text evidence="2">The sequence shown here is derived from an EMBL/GenBank/DDBJ whole genome shotgun (WGS) entry which is preliminary data.</text>
</comment>
<dbReference type="InterPro" id="IPR029063">
    <property type="entry name" value="SAM-dependent_MTases_sf"/>
</dbReference>
<dbReference type="Pfam" id="PF08241">
    <property type="entry name" value="Methyltransf_11"/>
    <property type="match status" value="1"/>
</dbReference>
<dbReference type="Gene3D" id="3.40.50.150">
    <property type="entry name" value="Vaccinia Virus protein VP39"/>
    <property type="match status" value="1"/>
</dbReference>
<evidence type="ECO:0000313" key="2">
    <source>
        <dbReference type="EMBL" id="MEQ2638599.1"/>
    </source>
</evidence>
<dbReference type="RefSeq" id="WP_349183278.1">
    <property type="nucleotide sequence ID" value="NZ_JBBNGS010000027.1"/>
</dbReference>
<dbReference type="PANTHER" id="PTHR43591:SF24">
    <property type="entry name" value="2-METHOXY-6-POLYPRENYL-1,4-BENZOQUINOL METHYLASE, MITOCHONDRIAL"/>
    <property type="match status" value="1"/>
</dbReference>
<dbReference type="SUPFAM" id="SSF53335">
    <property type="entry name" value="S-adenosyl-L-methionine-dependent methyltransferases"/>
    <property type="match status" value="1"/>
</dbReference>
<keyword evidence="3" id="KW-1185">Reference proteome</keyword>
<dbReference type="EMBL" id="JBBNGS010000027">
    <property type="protein sequence ID" value="MEQ2638599.1"/>
    <property type="molecule type" value="Genomic_DNA"/>
</dbReference>
<sequence>MTPEQYKQLSIKEFSEAAKTYDTNHAGLYEMCKDDYPQMLAELEKEPFFDVLDVGCGTGAVIALLNDKYPGRHYVGLDLTPEMIEVARTKVAPGMEFVVGDAEDLPFGDASFDAVLCSNSFHHYPNQAAFLAGALRVLRPGGRLILRDYTSNDLLVWLMNHFELPLARAFGHGDVRVLRQRDFVGAARAAGFEVVSMEAQKGFRAHLVARRPR</sequence>
<feature type="domain" description="Methyltransferase type 11" evidence="1">
    <location>
        <begin position="52"/>
        <end position="146"/>
    </location>
</feature>
<dbReference type="GO" id="GO:0008168">
    <property type="term" value="F:methyltransferase activity"/>
    <property type="evidence" value="ECO:0007669"/>
    <property type="project" value="UniProtKB-KW"/>
</dbReference>
<name>A0ABV1IIU6_9ACTN</name>
<keyword evidence="2" id="KW-0808">Transferase</keyword>
<evidence type="ECO:0000313" key="3">
    <source>
        <dbReference type="Proteomes" id="UP001478817"/>
    </source>
</evidence>
<proteinExistence type="predicted"/>
<dbReference type="PANTHER" id="PTHR43591">
    <property type="entry name" value="METHYLTRANSFERASE"/>
    <property type="match status" value="1"/>
</dbReference>
<dbReference type="GO" id="GO:0032259">
    <property type="term" value="P:methylation"/>
    <property type="evidence" value="ECO:0007669"/>
    <property type="project" value="UniProtKB-KW"/>
</dbReference>
<accession>A0ABV1IIU6</accession>
<protein>
    <submittedName>
        <fullName evidence="2">Methyltransferase domain-containing protein</fullName>
    </submittedName>
</protein>
<keyword evidence="2" id="KW-0489">Methyltransferase</keyword>
<dbReference type="InterPro" id="IPR013216">
    <property type="entry name" value="Methyltransf_11"/>
</dbReference>
<dbReference type="CDD" id="cd02440">
    <property type="entry name" value="AdoMet_MTases"/>
    <property type="match status" value="1"/>
</dbReference>
<gene>
    <name evidence="2" type="ORF">AAAT05_09655</name>
</gene>
<dbReference type="Proteomes" id="UP001478817">
    <property type="component" value="Unassembled WGS sequence"/>
</dbReference>
<reference evidence="2 3" key="1">
    <citation type="submission" date="2024-04" db="EMBL/GenBank/DDBJ databases">
        <title>Human intestinal bacterial collection.</title>
        <authorList>
            <person name="Pauvert C."/>
            <person name="Hitch T.C.A."/>
            <person name="Clavel T."/>
        </authorList>
    </citation>
    <scope>NUCLEOTIDE SEQUENCE [LARGE SCALE GENOMIC DNA]</scope>
    <source>
        <strain evidence="2 3">CLA-AA-H197</strain>
    </source>
</reference>
<evidence type="ECO:0000259" key="1">
    <source>
        <dbReference type="Pfam" id="PF08241"/>
    </source>
</evidence>
<organism evidence="2 3">
    <name type="scientific">Paratractidigestivibacter faecalis</name>
    <dbReference type="NCBI Taxonomy" id="2292441"/>
    <lineage>
        <taxon>Bacteria</taxon>
        <taxon>Bacillati</taxon>
        <taxon>Actinomycetota</taxon>
        <taxon>Coriobacteriia</taxon>
        <taxon>Coriobacteriales</taxon>
        <taxon>Atopobiaceae</taxon>
        <taxon>Paratractidigestivibacter</taxon>
    </lineage>
</organism>